<gene>
    <name evidence="1" type="ORF">SEV965_LOCUS38548</name>
</gene>
<comment type="caution">
    <text evidence="1">The sequence shown here is derived from an EMBL/GenBank/DDBJ whole genome shotgun (WGS) entry which is preliminary data.</text>
</comment>
<accession>A0A815WSD6</accession>
<proteinExistence type="predicted"/>
<evidence type="ECO:0000313" key="1">
    <source>
        <dbReference type="EMBL" id="CAF1548304.1"/>
    </source>
</evidence>
<dbReference type="EMBL" id="CAJNOU010009682">
    <property type="protein sequence ID" value="CAF1548304.1"/>
    <property type="molecule type" value="Genomic_DNA"/>
</dbReference>
<dbReference type="AlphaFoldDB" id="A0A815WSD6"/>
<name>A0A815WSD6_9BILA</name>
<protein>
    <submittedName>
        <fullName evidence="1">Uncharacterized protein</fullName>
    </submittedName>
</protein>
<sequence length="64" mass="7253">MTSLVGRLPIDQLTKVILSRESLPKNDEIIDDNDNLFGQLSDQYEQSRLIHDDVCAGVLVVLWL</sequence>
<evidence type="ECO:0000313" key="2">
    <source>
        <dbReference type="Proteomes" id="UP000663889"/>
    </source>
</evidence>
<reference evidence="1" key="1">
    <citation type="submission" date="2021-02" db="EMBL/GenBank/DDBJ databases">
        <authorList>
            <person name="Nowell W R."/>
        </authorList>
    </citation>
    <scope>NUCLEOTIDE SEQUENCE</scope>
</reference>
<organism evidence="1 2">
    <name type="scientific">Rotaria sordida</name>
    <dbReference type="NCBI Taxonomy" id="392033"/>
    <lineage>
        <taxon>Eukaryota</taxon>
        <taxon>Metazoa</taxon>
        <taxon>Spiralia</taxon>
        <taxon>Gnathifera</taxon>
        <taxon>Rotifera</taxon>
        <taxon>Eurotatoria</taxon>
        <taxon>Bdelloidea</taxon>
        <taxon>Philodinida</taxon>
        <taxon>Philodinidae</taxon>
        <taxon>Rotaria</taxon>
    </lineage>
</organism>
<feature type="non-terminal residue" evidence="1">
    <location>
        <position position="1"/>
    </location>
</feature>
<dbReference type="Proteomes" id="UP000663889">
    <property type="component" value="Unassembled WGS sequence"/>
</dbReference>